<feature type="region of interest" description="Disordered" evidence="1">
    <location>
        <begin position="55"/>
        <end position="102"/>
    </location>
</feature>
<evidence type="ECO:0000256" key="1">
    <source>
        <dbReference type="SAM" id="MobiDB-lite"/>
    </source>
</evidence>
<organism evidence="3">
    <name type="scientific">Lotharella globosa</name>
    <dbReference type="NCBI Taxonomy" id="91324"/>
    <lineage>
        <taxon>Eukaryota</taxon>
        <taxon>Sar</taxon>
        <taxon>Rhizaria</taxon>
        <taxon>Cercozoa</taxon>
        <taxon>Chlorarachniophyceae</taxon>
        <taxon>Lotharella</taxon>
    </lineage>
</organism>
<protein>
    <recommendedName>
        <fullName evidence="2">Helicase C-terminal domain-containing protein</fullName>
    </recommendedName>
</protein>
<proteinExistence type="predicted"/>
<dbReference type="InterPro" id="IPR027417">
    <property type="entry name" value="P-loop_NTPase"/>
</dbReference>
<feature type="domain" description="Helicase C-terminal" evidence="2">
    <location>
        <begin position="7"/>
        <end position="58"/>
    </location>
</feature>
<reference evidence="3" key="1">
    <citation type="submission" date="2021-01" db="EMBL/GenBank/DDBJ databases">
        <authorList>
            <person name="Corre E."/>
            <person name="Pelletier E."/>
            <person name="Niang G."/>
            <person name="Scheremetjew M."/>
            <person name="Finn R."/>
            <person name="Kale V."/>
            <person name="Holt S."/>
            <person name="Cochrane G."/>
            <person name="Meng A."/>
            <person name="Brown T."/>
            <person name="Cohen L."/>
        </authorList>
    </citation>
    <scope>NUCLEOTIDE SEQUENCE</scope>
    <source>
        <strain evidence="3">CCCM811</strain>
    </source>
</reference>
<sequence length="102" mass="11806">MATNQEAHPTERTLVFCNTIQTCRDVENFLSRQKINVYAFHGAIDSSRQKANFQEFTGQSVPKKKTSGARNNVKNKRAMGGREIWRDDQDEEEERRRCWGVG</sequence>
<accession>A0A7S3Z5X2</accession>
<dbReference type="EMBL" id="HBIV01034297">
    <property type="protein sequence ID" value="CAE0672809.1"/>
    <property type="molecule type" value="Transcribed_RNA"/>
</dbReference>
<evidence type="ECO:0000259" key="2">
    <source>
        <dbReference type="Pfam" id="PF00271"/>
    </source>
</evidence>
<dbReference type="InterPro" id="IPR001650">
    <property type="entry name" value="Helicase_C-like"/>
</dbReference>
<dbReference type="Gene3D" id="3.40.50.300">
    <property type="entry name" value="P-loop containing nucleotide triphosphate hydrolases"/>
    <property type="match status" value="1"/>
</dbReference>
<evidence type="ECO:0000313" key="3">
    <source>
        <dbReference type="EMBL" id="CAE0672809.1"/>
    </source>
</evidence>
<dbReference type="SUPFAM" id="SSF52540">
    <property type="entry name" value="P-loop containing nucleoside triphosphate hydrolases"/>
    <property type="match status" value="1"/>
</dbReference>
<dbReference type="AlphaFoldDB" id="A0A7S3Z5X2"/>
<feature type="compositionally biased region" description="Basic residues" evidence="1">
    <location>
        <begin position="62"/>
        <end position="79"/>
    </location>
</feature>
<name>A0A7S3Z5X2_9EUKA</name>
<gene>
    <name evidence="3" type="ORF">LGLO00237_LOCUS24460</name>
</gene>
<dbReference type="Pfam" id="PF00271">
    <property type="entry name" value="Helicase_C"/>
    <property type="match status" value="1"/>
</dbReference>